<feature type="transmembrane region" description="Helical" evidence="12">
    <location>
        <begin position="121"/>
        <end position="139"/>
    </location>
</feature>
<accession>A0A8U0V4U8</accession>
<keyword evidence="14" id="KW-1185">Reference proteome</keyword>
<dbReference type="OrthoDB" id="9444602at2759"/>
<keyword evidence="3" id="KW-0716">Sensory transduction</keyword>
<proteinExistence type="inferred from homology"/>
<feature type="transmembrane region" description="Helical" evidence="12">
    <location>
        <begin position="213"/>
        <end position="235"/>
    </location>
</feature>
<evidence type="ECO:0000256" key="2">
    <source>
        <dbReference type="ARBA" id="ARBA00004141"/>
    </source>
</evidence>
<evidence type="ECO:0000256" key="4">
    <source>
        <dbReference type="ARBA" id="ARBA00022692"/>
    </source>
</evidence>
<feature type="transmembrane region" description="Helical" evidence="12">
    <location>
        <begin position="388"/>
        <end position="412"/>
    </location>
</feature>
<evidence type="ECO:0000313" key="14">
    <source>
        <dbReference type="Proteomes" id="UP000000715"/>
    </source>
</evidence>
<feature type="transmembrane region" description="Helical" evidence="12">
    <location>
        <begin position="556"/>
        <end position="578"/>
    </location>
</feature>
<keyword evidence="10 11" id="KW-0807">Transducer</keyword>
<feature type="transmembrane region" description="Helical" evidence="12">
    <location>
        <begin position="599"/>
        <end position="622"/>
    </location>
</feature>
<evidence type="ECO:0000256" key="12">
    <source>
        <dbReference type="SAM" id="Phobius"/>
    </source>
</evidence>
<feature type="domain" description="G-protein coupled receptors family 1 profile" evidence="13">
    <location>
        <begin position="60"/>
        <end position="309"/>
    </location>
</feature>
<dbReference type="GO" id="GO:0016020">
    <property type="term" value="C:membrane"/>
    <property type="evidence" value="ECO:0007669"/>
    <property type="project" value="UniProtKB-SubCell"/>
</dbReference>
<sequence>MVDKETSSVSSLWSPQHTYQEIRNHTSISDFLLLGFSDHPEQQPLLFGLFLGMYLVTMLGNLLIILAIVSDQHLHTPMYFFLANLSLIDTCFSCTIVPKVLVNTITQHHTITYTGCLVQMYFFMALTLLDDFLLAVMAYDRYVAICLPLHYTTIMCPQRCLLLVATPWLCAHLLAFSLTLLMAQFSFCASHSIPHFFCDLLPVLKLACSDTQIFQVMMFAEAALAGVVPLACVLVSYAHIMHTILRVPSAGGKHKVFSTCGSHLSVVTLFYGTLFLVYFQPSSSYSPDTGMVVSVIYTMVTPMLNPFIYSLRNRDMKGALWRLSGWRRYSTLNVGISHLDCTSWLIKKISVDSSPWAPRQAYQEIRNHTSISDFLLLGFSDHPEQQPLLFGLFLGMYLVTMLGNLLIILAIVSDQHLHTPMYFFLANLSLVDTCFSCTIVPKVLVNTITQHHTITYTGCLVQMYFFMALALLDGFLLAVMAYDRYVAICLPLHYTTIMCPQRCLLLVASSWLCAHLLAFSLTLLMAQFSFCASHSIPHFFCDLLPVLKLACSDTQIFQVMMFAEAALAGVVPLACVLVSYAHIMHTILRVSSAGGKHKLFSTCGSHLTVVTLFYGTVFLVYFQPSSSYSAGTGMMASVVYTMVTPMLNPFIYSLRNRDMKGALWRLLTVNVHTPN</sequence>
<dbReference type="PANTHER" id="PTHR48001">
    <property type="entry name" value="OLFACTORY RECEPTOR"/>
    <property type="match status" value="1"/>
</dbReference>
<dbReference type="GeneID" id="101680190"/>
<evidence type="ECO:0000256" key="11">
    <source>
        <dbReference type="RuleBase" id="RU000688"/>
    </source>
</evidence>
<keyword evidence="9 11" id="KW-0675">Receptor</keyword>
<dbReference type="PROSITE" id="PS50262">
    <property type="entry name" value="G_PROTEIN_RECEP_F1_2"/>
    <property type="match status" value="2"/>
</dbReference>
<feature type="transmembrane region" description="Helical" evidence="12">
    <location>
        <begin position="256"/>
        <end position="279"/>
    </location>
</feature>
<dbReference type="PROSITE" id="PS00237">
    <property type="entry name" value="G_PROTEIN_RECEP_F1_1"/>
    <property type="match status" value="1"/>
</dbReference>
<feature type="transmembrane region" description="Helical" evidence="12">
    <location>
        <begin position="503"/>
        <end position="536"/>
    </location>
</feature>
<evidence type="ECO:0000259" key="13">
    <source>
        <dbReference type="PROSITE" id="PS50262"/>
    </source>
</evidence>
<evidence type="ECO:0000256" key="3">
    <source>
        <dbReference type="ARBA" id="ARBA00022606"/>
    </source>
</evidence>
<organism evidence="14 15">
    <name type="scientific">Mustela putorius furo</name>
    <name type="common">European domestic ferret</name>
    <name type="synonym">Mustela furo</name>
    <dbReference type="NCBI Taxonomy" id="9669"/>
    <lineage>
        <taxon>Eukaryota</taxon>
        <taxon>Metazoa</taxon>
        <taxon>Chordata</taxon>
        <taxon>Craniata</taxon>
        <taxon>Vertebrata</taxon>
        <taxon>Euteleostomi</taxon>
        <taxon>Mammalia</taxon>
        <taxon>Eutheria</taxon>
        <taxon>Laurasiatheria</taxon>
        <taxon>Carnivora</taxon>
        <taxon>Caniformia</taxon>
        <taxon>Musteloidea</taxon>
        <taxon>Mustelidae</taxon>
        <taxon>Mustelinae</taxon>
        <taxon>Mustela</taxon>
    </lineage>
</organism>
<evidence type="ECO:0000256" key="9">
    <source>
        <dbReference type="ARBA" id="ARBA00023170"/>
    </source>
</evidence>
<feature type="transmembrane region" description="Helical" evidence="12">
    <location>
        <begin position="81"/>
        <end position="101"/>
    </location>
</feature>
<evidence type="ECO:0000256" key="8">
    <source>
        <dbReference type="ARBA" id="ARBA00023136"/>
    </source>
</evidence>
<dbReference type="RefSeq" id="XP_044938848.1">
    <property type="nucleotide sequence ID" value="XM_045082913.1"/>
</dbReference>
<evidence type="ECO:0000256" key="5">
    <source>
        <dbReference type="ARBA" id="ARBA00022725"/>
    </source>
</evidence>
<evidence type="ECO:0000313" key="15">
    <source>
        <dbReference type="RefSeq" id="XP_044938848.1"/>
    </source>
</evidence>
<dbReference type="GO" id="GO:0004984">
    <property type="term" value="F:olfactory receptor activity"/>
    <property type="evidence" value="ECO:0007669"/>
    <property type="project" value="InterPro"/>
</dbReference>
<dbReference type="Gene3D" id="1.20.1070.10">
    <property type="entry name" value="Rhodopsin 7-helix transmembrane proteins"/>
    <property type="match status" value="2"/>
</dbReference>
<feature type="transmembrane region" description="Helical" evidence="12">
    <location>
        <begin position="634"/>
        <end position="654"/>
    </location>
</feature>
<feature type="transmembrane region" description="Helical" evidence="12">
    <location>
        <begin position="291"/>
        <end position="309"/>
    </location>
</feature>
<evidence type="ECO:0000256" key="6">
    <source>
        <dbReference type="ARBA" id="ARBA00022989"/>
    </source>
</evidence>
<reference evidence="15" key="1">
    <citation type="submission" date="2025-08" db="UniProtKB">
        <authorList>
            <consortium name="RefSeq"/>
        </authorList>
    </citation>
    <scope>IDENTIFICATION</scope>
    <source>
        <tissue evidence="15">Brain</tissue>
    </source>
</reference>
<dbReference type="InterPro" id="IPR000276">
    <property type="entry name" value="GPCR_Rhodpsn"/>
</dbReference>
<dbReference type="PRINTS" id="PR00245">
    <property type="entry name" value="OLFACTORYR"/>
</dbReference>
<keyword evidence="5" id="KW-0552">Olfaction</keyword>
<comment type="subcellular location">
    <subcellularLocation>
        <location evidence="2">Membrane</location>
        <topology evidence="2">Multi-pass membrane protein</topology>
    </subcellularLocation>
</comment>
<dbReference type="CDD" id="cd15918">
    <property type="entry name" value="7tmA_OR1_7-like"/>
    <property type="match status" value="2"/>
</dbReference>
<keyword evidence="4 11" id="KW-0812">Transmembrane</keyword>
<dbReference type="Pfam" id="PF13853">
    <property type="entry name" value="7tm_4"/>
    <property type="match status" value="2"/>
</dbReference>
<dbReference type="FunFam" id="1.20.1070.10:FF:000009">
    <property type="entry name" value="Olfactory receptor"/>
    <property type="match status" value="2"/>
</dbReference>
<evidence type="ECO:0000256" key="7">
    <source>
        <dbReference type="ARBA" id="ARBA00023040"/>
    </source>
</evidence>
<feature type="transmembrane region" description="Helical" evidence="12">
    <location>
        <begin position="464"/>
        <end position="482"/>
    </location>
</feature>
<dbReference type="InterPro" id="IPR017452">
    <property type="entry name" value="GPCR_Rhodpsn_7TM"/>
</dbReference>
<gene>
    <name evidence="15" type="primary">LOC101680190</name>
</gene>
<dbReference type="AlphaFoldDB" id="A0A8U0V4U8"/>
<dbReference type="InterPro" id="IPR000725">
    <property type="entry name" value="Olfact_rcpt"/>
</dbReference>
<comment type="function">
    <text evidence="1">Putative odorant or sperm cell receptor.</text>
</comment>
<keyword evidence="8 12" id="KW-0472">Membrane</keyword>
<evidence type="ECO:0000256" key="1">
    <source>
        <dbReference type="ARBA" id="ARBA00003929"/>
    </source>
</evidence>
<feature type="domain" description="G-protein coupled receptors family 1 profile" evidence="13">
    <location>
        <begin position="403"/>
        <end position="652"/>
    </location>
</feature>
<evidence type="ECO:0000256" key="10">
    <source>
        <dbReference type="ARBA" id="ARBA00023224"/>
    </source>
</evidence>
<dbReference type="PRINTS" id="PR00237">
    <property type="entry name" value="GPCRRHODOPSN"/>
</dbReference>
<protein>
    <submittedName>
        <fullName evidence="15">Olfactory receptor 2T1-like</fullName>
    </submittedName>
</protein>
<keyword evidence="6 12" id="KW-1133">Transmembrane helix</keyword>
<dbReference type="GO" id="GO:0004930">
    <property type="term" value="F:G protein-coupled receptor activity"/>
    <property type="evidence" value="ECO:0007669"/>
    <property type="project" value="UniProtKB-KW"/>
</dbReference>
<dbReference type="SUPFAM" id="SSF81321">
    <property type="entry name" value="Family A G protein-coupled receptor-like"/>
    <property type="match status" value="2"/>
</dbReference>
<feature type="transmembrane region" description="Helical" evidence="12">
    <location>
        <begin position="160"/>
        <end position="193"/>
    </location>
</feature>
<name>A0A8U0V4U8_MUSPF</name>
<feature type="transmembrane region" description="Helical" evidence="12">
    <location>
        <begin position="45"/>
        <end position="69"/>
    </location>
</feature>
<comment type="similarity">
    <text evidence="11">Belongs to the G-protein coupled receptor 1 family.</text>
</comment>
<dbReference type="Proteomes" id="UP000000715">
    <property type="component" value="Unplaced"/>
</dbReference>
<keyword evidence="7 11" id="KW-0297">G-protein coupled receptor</keyword>